<dbReference type="Proteomes" id="UP000650466">
    <property type="component" value="Unassembled WGS sequence"/>
</dbReference>
<accession>A0A926KVZ7</accession>
<comment type="caution">
    <text evidence="1">The sequence shown here is derived from an EMBL/GenBank/DDBJ whole genome shotgun (WGS) entry which is preliminary data.</text>
</comment>
<dbReference type="EMBL" id="JACVVD010000016">
    <property type="protein sequence ID" value="MBD0384181.1"/>
    <property type="molecule type" value="Genomic_DNA"/>
</dbReference>
<evidence type="ECO:0000313" key="2">
    <source>
        <dbReference type="Proteomes" id="UP000650466"/>
    </source>
</evidence>
<evidence type="ECO:0000313" key="1">
    <source>
        <dbReference type="EMBL" id="MBD0384181.1"/>
    </source>
</evidence>
<dbReference type="AlphaFoldDB" id="A0A926KVZ7"/>
<name>A0A926KVZ7_9BACL</name>
<keyword evidence="2" id="KW-1185">Reference proteome</keyword>
<gene>
    <name evidence="1" type="ORF">ICC18_29460</name>
</gene>
<dbReference type="Pfam" id="PF20074">
    <property type="entry name" value="DUF6470"/>
    <property type="match status" value="1"/>
</dbReference>
<proteinExistence type="predicted"/>
<protein>
    <submittedName>
        <fullName evidence="1">Uncharacterized protein</fullName>
    </submittedName>
</protein>
<organism evidence="1 2">
    <name type="scientific">Paenibacillus sedimenti</name>
    <dbReference type="NCBI Taxonomy" id="2770274"/>
    <lineage>
        <taxon>Bacteria</taxon>
        <taxon>Bacillati</taxon>
        <taxon>Bacillota</taxon>
        <taxon>Bacilli</taxon>
        <taxon>Bacillales</taxon>
        <taxon>Paenibacillaceae</taxon>
        <taxon>Paenibacillus</taxon>
    </lineage>
</organism>
<dbReference type="RefSeq" id="WP_188177960.1">
    <property type="nucleotide sequence ID" value="NZ_JACVVD010000016.1"/>
</dbReference>
<sequence length="189" mass="21593">MVTFPQIEIRQQYAKLGIDADHAKIEQEQPKATFEMRRTAPKLEMSQPLGELNIDQSKAWDAYGRGGILTTMNRIYSEAENVALQGIARIVERGNRLADITSKRNAIVENAMELVFTFPELRYEGPASYDNVDITYTARKPEIHVTDGHIDLTTHPNPPELRFQRGKLEMYMMQHANVEIIPPVIDQKI</sequence>
<dbReference type="InterPro" id="IPR045527">
    <property type="entry name" value="DUF6470"/>
</dbReference>
<reference evidence="1" key="1">
    <citation type="submission" date="2020-09" db="EMBL/GenBank/DDBJ databases">
        <title>Draft Genome Sequence of Paenibacillus sp. WST5.</title>
        <authorList>
            <person name="Bao Z."/>
        </authorList>
    </citation>
    <scope>NUCLEOTIDE SEQUENCE</scope>
    <source>
        <strain evidence="1">WST5</strain>
    </source>
</reference>